<evidence type="ECO:0000313" key="3">
    <source>
        <dbReference type="Proteomes" id="UP000258309"/>
    </source>
</evidence>
<dbReference type="SUPFAM" id="SSF46689">
    <property type="entry name" value="Homeodomain-like"/>
    <property type="match status" value="1"/>
</dbReference>
<keyword evidence="3" id="KW-1185">Reference proteome</keyword>
<evidence type="ECO:0000313" key="2">
    <source>
        <dbReference type="EMBL" id="RFU33227.1"/>
    </source>
</evidence>
<sequence length="364" mass="41495">MPKKPPAQQEGRIILAINAFKNKKIKSIRVAARSFDIPLSTLHKRLQGRPEAFTTYTKAFKLTQIEEESLVQWIISMGNRGMPPRPSQVQAMAYTLISKQGRYAELTTKYIRKYSYQQAKCEDPKLIQQWFNQFLETKLQYGILDEDIYNFDETGFAMGIIATIKVVIASECFGKPLLLQLGNREWVTVIESISADGWVLPPLIIFKVLKRMYGAQLENKVYGGIQHIDKEDFLEIYPIQLLKEQYSLTTPIKTAINQAFKGYEMAMHSVIFIVEDNKRLRAENAKMQQKLRRSRKQLVHTGSLTRQEAQELAQSSATVQNASEAVIPSTSANLLQVQSRRPQKCSECGNVGHNRLKCPNLASH</sequence>
<dbReference type="GO" id="GO:0003677">
    <property type="term" value="F:DNA binding"/>
    <property type="evidence" value="ECO:0007669"/>
    <property type="project" value="InterPro"/>
</dbReference>
<dbReference type="OMA" id="RYTESKI"/>
<dbReference type="STRING" id="5539.A0A3E2HIK6"/>
<dbReference type="OrthoDB" id="4207519at2759"/>
<dbReference type="EMBL" id="NCSJ02000039">
    <property type="protein sequence ID" value="RFU33227.1"/>
    <property type="molecule type" value="Genomic_DNA"/>
</dbReference>
<dbReference type="Pfam" id="PF05225">
    <property type="entry name" value="HTH_psq"/>
    <property type="match status" value="1"/>
</dbReference>
<dbReference type="AlphaFoldDB" id="A0A3E2HIK6"/>
<gene>
    <name evidence="2" type="ORF">B7463_g3102</name>
</gene>
<proteinExistence type="predicted"/>
<protein>
    <recommendedName>
        <fullName evidence="1">HTH psq-type domain-containing protein</fullName>
    </recommendedName>
</protein>
<accession>A0A3E2HIK6</accession>
<feature type="domain" description="HTH psq-type" evidence="1">
    <location>
        <begin position="10"/>
        <end position="51"/>
    </location>
</feature>
<name>A0A3E2HIK6_SCYLI</name>
<dbReference type="InterPro" id="IPR009057">
    <property type="entry name" value="Homeodomain-like_sf"/>
</dbReference>
<evidence type="ECO:0000259" key="1">
    <source>
        <dbReference type="Pfam" id="PF05225"/>
    </source>
</evidence>
<comment type="caution">
    <text evidence="2">The sequence shown here is derived from an EMBL/GenBank/DDBJ whole genome shotgun (WGS) entry which is preliminary data.</text>
</comment>
<dbReference type="Proteomes" id="UP000258309">
    <property type="component" value="Unassembled WGS sequence"/>
</dbReference>
<reference evidence="2 3" key="1">
    <citation type="submission" date="2018-05" db="EMBL/GenBank/DDBJ databases">
        <title>Draft genome sequence of Scytalidium lignicola DSM 105466, a ubiquitous saprotrophic fungus.</title>
        <authorList>
            <person name="Buettner E."/>
            <person name="Gebauer A.M."/>
            <person name="Hofrichter M."/>
            <person name="Liers C."/>
            <person name="Kellner H."/>
        </authorList>
    </citation>
    <scope>NUCLEOTIDE SEQUENCE [LARGE SCALE GENOMIC DNA]</scope>
    <source>
        <strain evidence="2 3">DSM 105466</strain>
    </source>
</reference>
<dbReference type="InterPro" id="IPR007889">
    <property type="entry name" value="HTH_Psq"/>
</dbReference>
<feature type="non-terminal residue" evidence="2">
    <location>
        <position position="364"/>
    </location>
</feature>
<feature type="non-terminal residue" evidence="2">
    <location>
        <position position="1"/>
    </location>
</feature>
<organism evidence="2 3">
    <name type="scientific">Scytalidium lignicola</name>
    <name type="common">Hyphomycete</name>
    <dbReference type="NCBI Taxonomy" id="5539"/>
    <lineage>
        <taxon>Eukaryota</taxon>
        <taxon>Fungi</taxon>
        <taxon>Dikarya</taxon>
        <taxon>Ascomycota</taxon>
        <taxon>Pezizomycotina</taxon>
        <taxon>Leotiomycetes</taxon>
        <taxon>Leotiomycetes incertae sedis</taxon>
        <taxon>Scytalidium</taxon>
    </lineage>
</organism>